<dbReference type="RefSeq" id="WP_173335441.1">
    <property type="nucleotide sequence ID" value="NZ_FNPG01000008.1"/>
</dbReference>
<proteinExistence type="predicted"/>
<dbReference type="Proteomes" id="UP000183918">
    <property type="component" value="Unassembled WGS sequence"/>
</dbReference>
<evidence type="ECO:0000313" key="1">
    <source>
        <dbReference type="EMBL" id="SDY12553.1"/>
    </source>
</evidence>
<dbReference type="STRING" id="1122142.SAMN02910414_00805"/>
<organism evidence="1 2">
    <name type="scientific">Lachnobacterium bovis DSM 14045</name>
    <dbReference type="NCBI Taxonomy" id="1122142"/>
    <lineage>
        <taxon>Bacteria</taxon>
        <taxon>Bacillati</taxon>
        <taxon>Bacillota</taxon>
        <taxon>Clostridia</taxon>
        <taxon>Lachnospirales</taxon>
        <taxon>Lachnospiraceae</taxon>
        <taxon>Lachnobacterium</taxon>
    </lineage>
</organism>
<gene>
    <name evidence="1" type="ORF">SAMN02910414_00805</name>
</gene>
<name>A0A1H3HAD2_9FIRM</name>
<keyword evidence="2" id="KW-1185">Reference proteome</keyword>
<protein>
    <submittedName>
        <fullName evidence="1">Uncharacterized protein</fullName>
    </submittedName>
</protein>
<evidence type="ECO:0000313" key="2">
    <source>
        <dbReference type="Proteomes" id="UP000183918"/>
    </source>
</evidence>
<sequence>MVNEVLDEVMLKGKCKGKAEAVVRCQCNIEDAPKNCPQAEKCMFYSYYKCSKYWKRLA</sequence>
<reference evidence="1 2" key="1">
    <citation type="submission" date="2016-10" db="EMBL/GenBank/DDBJ databases">
        <authorList>
            <person name="de Groot N.N."/>
        </authorList>
    </citation>
    <scope>NUCLEOTIDE SEQUENCE [LARGE SCALE GENOMIC DNA]</scope>
    <source>
        <strain evidence="1 2">DSM 14045</strain>
    </source>
</reference>
<dbReference type="EMBL" id="FNPG01000008">
    <property type="protein sequence ID" value="SDY12553.1"/>
    <property type="molecule type" value="Genomic_DNA"/>
</dbReference>
<dbReference type="AlphaFoldDB" id="A0A1H3HAD2"/>
<accession>A0A1H3HAD2</accession>